<gene>
    <name evidence="2" type="ORF">PIB30_018509</name>
</gene>
<evidence type="ECO:0000313" key="3">
    <source>
        <dbReference type="Proteomes" id="UP001341840"/>
    </source>
</evidence>
<feature type="region of interest" description="Disordered" evidence="1">
    <location>
        <begin position="120"/>
        <end position="177"/>
    </location>
</feature>
<accession>A0ABU6X9T1</accession>
<evidence type="ECO:0000256" key="1">
    <source>
        <dbReference type="SAM" id="MobiDB-lite"/>
    </source>
</evidence>
<keyword evidence="3" id="KW-1185">Reference proteome</keyword>
<comment type="caution">
    <text evidence="2">The sequence shown here is derived from an EMBL/GenBank/DDBJ whole genome shotgun (WGS) entry which is preliminary data.</text>
</comment>
<sequence length="177" mass="19513">MAGSVISIDSWLTFKNPCTESSSQGYHSDGSNDGYFSCKESLPNSQLDHVGASHQVKQRGILEGLIRERVEFQKIQKRIDSQLGPVAKLVNQVLQNSYPQGPSIEDTLDAVTLRSRTQLKGPPLPAHIAEPPHNTEVPETIESSKEPGVVREKAAKEPVLEETSRLPYPSVSKKQEK</sequence>
<name>A0ABU6X9T1_9FABA</name>
<protein>
    <submittedName>
        <fullName evidence="2">Uncharacterized protein</fullName>
    </submittedName>
</protein>
<reference evidence="2 3" key="1">
    <citation type="journal article" date="2023" name="Plants (Basel)">
        <title>Bridging the Gap: Combining Genomics and Transcriptomics Approaches to Understand Stylosanthes scabra, an Orphan Legume from the Brazilian Caatinga.</title>
        <authorList>
            <person name="Ferreira-Neto J.R.C."/>
            <person name="da Silva M.D."/>
            <person name="Binneck E."/>
            <person name="de Melo N.F."/>
            <person name="da Silva R.H."/>
            <person name="de Melo A.L.T.M."/>
            <person name="Pandolfi V."/>
            <person name="Bustamante F.O."/>
            <person name="Brasileiro-Vidal A.C."/>
            <person name="Benko-Iseppon A.M."/>
        </authorList>
    </citation>
    <scope>NUCLEOTIDE SEQUENCE [LARGE SCALE GENOMIC DNA]</scope>
    <source>
        <tissue evidence="2">Leaves</tissue>
    </source>
</reference>
<dbReference type="Proteomes" id="UP001341840">
    <property type="component" value="Unassembled WGS sequence"/>
</dbReference>
<organism evidence="2 3">
    <name type="scientific">Stylosanthes scabra</name>
    <dbReference type="NCBI Taxonomy" id="79078"/>
    <lineage>
        <taxon>Eukaryota</taxon>
        <taxon>Viridiplantae</taxon>
        <taxon>Streptophyta</taxon>
        <taxon>Embryophyta</taxon>
        <taxon>Tracheophyta</taxon>
        <taxon>Spermatophyta</taxon>
        <taxon>Magnoliopsida</taxon>
        <taxon>eudicotyledons</taxon>
        <taxon>Gunneridae</taxon>
        <taxon>Pentapetalae</taxon>
        <taxon>rosids</taxon>
        <taxon>fabids</taxon>
        <taxon>Fabales</taxon>
        <taxon>Fabaceae</taxon>
        <taxon>Papilionoideae</taxon>
        <taxon>50 kb inversion clade</taxon>
        <taxon>dalbergioids sensu lato</taxon>
        <taxon>Dalbergieae</taxon>
        <taxon>Pterocarpus clade</taxon>
        <taxon>Stylosanthes</taxon>
    </lineage>
</organism>
<evidence type="ECO:0000313" key="2">
    <source>
        <dbReference type="EMBL" id="MED6193358.1"/>
    </source>
</evidence>
<dbReference type="EMBL" id="JASCZI010211504">
    <property type="protein sequence ID" value="MED6193358.1"/>
    <property type="molecule type" value="Genomic_DNA"/>
</dbReference>
<proteinExistence type="predicted"/>
<feature type="compositionally biased region" description="Basic and acidic residues" evidence="1">
    <location>
        <begin position="142"/>
        <end position="164"/>
    </location>
</feature>